<dbReference type="InterPro" id="IPR027417">
    <property type="entry name" value="P-loop_NTPase"/>
</dbReference>
<organism evidence="1 2">
    <name type="scientific">Paraclostridium ghonii</name>
    <dbReference type="NCBI Taxonomy" id="29358"/>
    <lineage>
        <taxon>Bacteria</taxon>
        <taxon>Bacillati</taxon>
        <taxon>Bacillota</taxon>
        <taxon>Clostridia</taxon>
        <taxon>Peptostreptococcales</taxon>
        <taxon>Peptostreptococcaceae</taxon>
        <taxon>Paraclostridium</taxon>
    </lineage>
</organism>
<comment type="caution">
    <text evidence="1">The sequence shown here is derived from an EMBL/GenBank/DDBJ whole genome shotgun (WGS) entry which is preliminary data.</text>
</comment>
<keyword evidence="1" id="KW-0449">Lipoprotein</keyword>
<dbReference type="Proteomes" id="UP001232584">
    <property type="component" value="Unassembled WGS sequence"/>
</dbReference>
<proteinExistence type="predicted"/>
<name>A0ABU0MVK7_9FIRM</name>
<keyword evidence="2" id="KW-1185">Reference proteome</keyword>
<evidence type="ECO:0000313" key="1">
    <source>
        <dbReference type="EMBL" id="MDQ0554942.1"/>
    </source>
</evidence>
<sequence>MDILKSCVQEFNQTLVMITHNNDIAEMADTILTISDGKLVNKVYGK</sequence>
<reference evidence="1 2" key="1">
    <citation type="submission" date="2023-07" db="EMBL/GenBank/DDBJ databases">
        <title>Genomic Encyclopedia of Type Strains, Phase IV (KMG-IV): sequencing the most valuable type-strain genomes for metagenomic binning, comparative biology and taxonomic classification.</title>
        <authorList>
            <person name="Goeker M."/>
        </authorList>
    </citation>
    <scope>NUCLEOTIDE SEQUENCE [LARGE SCALE GENOMIC DNA]</scope>
    <source>
        <strain evidence="1 2">DSM 15049</strain>
    </source>
</reference>
<gene>
    <name evidence="1" type="ORF">QOZ92_000052</name>
</gene>
<dbReference type="SUPFAM" id="SSF52540">
    <property type="entry name" value="P-loop containing nucleoside triphosphate hydrolases"/>
    <property type="match status" value="1"/>
</dbReference>
<dbReference type="EMBL" id="JAUSWG010000001">
    <property type="protein sequence ID" value="MDQ0554942.1"/>
    <property type="molecule type" value="Genomic_DNA"/>
</dbReference>
<accession>A0ABU0MVK7</accession>
<protein>
    <submittedName>
        <fullName evidence="1">ABC-type lipoprotein export system ATPase subunit</fullName>
    </submittedName>
</protein>
<evidence type="ECO:0000313" key="2">
    <source>
        <dbReference type="Proteomes" id="UP001232584"/>
    </source>
</evidence>
<dbReference type="Gene3D" id="3.40.50.300">
    <property type="entry name" value="P-loop containing nucleotide triphosphate hydrolases"/>
    <property type="match status" value="1"/>
</dbReference>